<evidence type="ECO:0000313" key="1">
    <source>
        <dbReference type="EMBL" id="KAK4135468.1"/>
    </source>
</evidence>
<organism evidence="1 2">
    <name type="scientific">Trichocladium antarcticum</name>
    <dbReference type="NCBI Taxonomy" id="1450529"/>
    <lineage>
        <taxon>Eukaryota</taxon>
        <taxon>Fungi</taxon>
        <taxon>Dikarya</taxon>
        <taxon>Ascomycota</taxon>
        <taxon>Pezizomycotina</taxon>
        <taxon>Sordariomycetes</taxon>
        <taxon>Sordariomycetidae</taxon>
        <taxon>Sordariales</taxon>
        <taxon>Chaetomiaceae</taxon>
        <taxon>Trichocladium</taxon>
    </lineage>
</organism>
<dbReference type="PANTHER" id="PTHR35020">
    <property type="entry name" value="N-ACETYLGLUCOSAMINE-INDUCED PROTEIN 1"/>
    <property type="match status" value="1"/>
</dbReference>
<dbReference type="PANTHER" id="PTHR35020:SF2">
    <property type="entry name" value="N-ACETYLGLUCOSAMINE-INDUCED PROTEIN 1"/>
    <property type="match status" value="1"/>
</dbReference>
<accession>A0AAN6ULX8</accession>
<dbReference type="GO" id="GO:0006044">
    <property type="term" value="P:N-acetylglucosamine metabolic process"/>
    <property type="evidence" value="ECO:0007669"/>
    <property type="project" value="TreeGrafter"/>
</dbReference>
<evidence type="ECO:0008006" key="3">
    <source>
        <dbReference type="Google" id="ProtNLM"/>
    </source>
</evidence>
<reference evidence="1" key="2">
    <citation type="submission" date="2023-05" db="EMBL/GenBank/DDBJ databases">
        <authorList>
            <consortium name="Lawrence Berkeley National Laboratory"/>
            <person name="Steindorff A."/>
            <person name="Hensen N."/>
            <person name="Bonometti L."/>
            <person name="Westerberg I."/>
            <person name="Brannstrom I.O."/>
            <person name="Guillou S."/>
            <person name="Cros-Aarteil S."/>
            <person name="Calhoun S."/>
            <person name="Haridas S."/>
            <person name="Kuo A."/>
            <person name="Mondo S."/>
            <person name="Pangilinan J."/>
            <person name="Riley R."/>
            <person name="Labutti K."/>
            <person name="Andreopoulos B."/>
            <person name="Lipzen A."/>
            <person name="Chen C."/>
            <person name="Yanf M."/>
            <person name="Daum C."/>
            <person name="Ng V."/>
            <person name="Clum A."/>
            <person name="Ohm R."/>
            <person name="Martin F."/>
            <person name="Silar P."/>
            <person name="Natvig D."/>
            <person name="Lalanne C."/>
            <person name="Gautier V."/>
            <person name="Ament-Velasquez S.L."/>
            <person name="Kruys A."/>
            <person name="Hutchinson M.I."/>
            <person name="Powell A.J."/>
            <person name="Barry K."/>
            <person name="Miller A.N."/>
            <person name="Grigoriev I.V."/>
            <person name="Debuchy R."/>
            <person name="Gladieux P."/>
            <person name="Thoren M.H."/>
            <person name="Johannesson H."/>
        </authorList>
    </citation>
    <scope>NUCLEOTIDE SEQUENCE</scope>
    <source>
        <strain evidence="1">CBS 123565</strain>
    </source>
</reference>
<dbReference type="Pfam" id="PF12239">
    <property type="entry name" value="DUF3605"/>
    <property type="match status" value="1"/>
</dbReference>
<evidence type="ECO:0000313" key="2">
    <source>
        <dbReference type="Proteomes" id="UP001304895"/>
    </source>
</evidence>
<sequence length="211" mass="24398">MGENTTAEMPFDLTEVDKWVLSQTDDEFTCHTWDELRHLIQNNQLSLLKRKPSDLRRYIEWTTETKKEYGSITNYLLAYRLPKAWGSPPLAPASDTPFEDPSDYRVLINDWPYGLAPGITHIVVWSRTPIPADAEIGDMTPESRKTAGEFVKRYFADSLGPGGEDKVMWFKNWVALQSVRTVDHIHVLVRDVEPAVLQQWAEEQECHRPQR</sequence>
<comment type="caution">
    <text evidence="1">The sequence shown here is derived from an EMBL/GenBank/DDBJ whole genome shotgun (WGS) entry which is preliminary data.</text>
</comment>
<dbReference type="EMBL" id="MU853406">
    <property type="protein sequence ID" value="KAK4135468.1"/>
    <property type="molecule type" value="Genomic_DNA"/>
</dbReference>
<protein>
    <recommendedName>
        <fullName evidence="3">N-acetylglucosamine-induced protein 1</fullName>
    </recommendedName>
</protein>
<dbReference type="Proteomes" id="UP001304895">
    <property type="component" value="Unassembled WGS sequence"/>
</dbReference>
<keyword evidence="2" id="KW-1185">Reference proteome</keyword>
<name>A0AAN6ULX8_9PEZI</name>
<proteinExistence type="predicted"/>
<dbReference type="InterPro" id="IPR022036">
    <property type="entry name" value="DUF3605"/>
</dbReference>
<reference evidence="1" key="1">
    <citation type="journal article" date="2023" name="Mol. Phylogenet. Evol.">
        <title>Genome-scale phylogeny and comparative genomics of the fungal order Sordariales.</title>
        <authorList>
            <person name="Hensen N."/>
            <person name="Bonometti L."/>
            <person name="Westerberg I."/>
            <person name="Brannstrom I.O."/>
            <person name="Guillou S."/>
            <person name="Cros-Aarteil S."/>
            <person name="Calhoun S."/>
            <person name="Haridas S."/>
            <person name="Kuo A."/>
            <person name="Mondo S."/>
            <person name="Pangilinan J."/>
            <person name="Riley R."/>
            <person name="LaButti K."/>
            <person name="Andreopoulos B."/>
            <person name="Lipzen A."/>
            <person name="Chen C."/>
            <person name="Yan M."/>
            <person name="Daum C."/>
            <person name="Ng V."/>
            <person name="Clum A."/>
            <person name="Steindorff A."/>
            <person name="Ohm R.A."/>
            <person name="Martin F."/>
            <person name="Silar P."/>
            <person name="Natvig D.O."/>
            <person name="Lalanne C."/>
            <person name="Gautier V."/>
            <person name="Ament-Velasquez S.L."/>
            <person name="Kruys A."/>
            <person name="Hutchinson M.I."/>
            <person name="Powell A.J."/>
            <person name="Barry K."/>
            <person name="Miller A.N."/>
            <person name="Grigoriev I.V."/>
            <person name="Debuchy R."/>
            <person name="Gladieux P."/>
            <person name="Hiltunen Thoren M."/>
            <person name="Johannesson H."/>
        </authorList>
    </citation>
    <scope>NUCLEOTIDE SEQUENCE</scope>
    <source>
        <strain evidence="1">CBS 123565</strain>
    </source>
</reference>
<dbReference type="AlphaFoldDB" id="A0AAN6ULX8"/>
<gene>
    <name evidence="1" type="ORF">BT67DRAFT_441116</name>
</gene>
<dbReference type="GO" id="GO:0005737">
    <property type="term" value="C:cytoplasm"/>
    <property type="evidence" value="ECO:0007669"/>
    <property type="project" value="TreeGrafter"/>
</dbReference>